<dbReference type="InterPro" id="IPR018633">
    <property type="entry name" value="DUF2357"/>
</dbReference>
<sequence length="699" mass="77384">MEGQRYRYELQGFDRIVQLEPAEIFDADDETMRSGRILPGQYVGKITVVVRFDGSTPLSTTVEVVPAKLTQAHEYRQMLADITAHAAEAVLQGFAPATVEAVVTTRNTDLLYQQFAVLESQVRSDEFGAAVGRILGNPHVDWRSATERRRPGGAHPAGSHFGRALAAPGPRQPWLPGRGRAALATMPTTLERQKHESTTDTAPNRFIKHVLETWRAIAQQLLTGLVRDDGGTPQPGPARRGVQAAEEVIEILDEILSHPFFRHVGILDRFPASSQVLLKREGYRQLLHMSVLVLAGLDLSFESGIEDIYRPSLRNVATLYELWCYLALVDIVGMVCEQPQSGSAFTLSKNGLSLRLKTGEDSAVRWQTMRRGRSLEVQLLFNRQFNAGGGSWTASMRPDCSVLIRPLDSTLGGAGEPFDVWLHFDAKYRVSGASSIELWEENGESSSRGAAKNDDLLKMHAYRDAIHRTAGAYVLYPGDKTFDKRQFAETLPGLGAFPLRPGATERHGVEAISNFLAEVLDHVADQATQHERERFWRSRIHASPVHAHPNLSPVPFLDKPPADTDVLVGYVRGSQHRAWIDQARSYNVRADSRSGSVRLGSRVLSATMVLLYELADGTERIVGLARAGEWRAVDRQELIDTGYPAPRGNLYLVTSLEVVSRPPDWLPLVRVSSLRPPGHVPGAPFAVTWLDLMSSTLRT</sequence>
<dbReference type="EMBL" id="JAGFNS010000035">
    <property type="protein sequence ID" value="MBO3743210.1"/>
    <property type="molecule type" value="Genomic_DNA"/>
</dbReference>
<dbReference type="Pfam" id="PF09823">
    <property type="entry name" value="DUF2357"/>
    <property type="match status" value="1"/>
</dbReference>
<feature type="region of interest" description="Disordered" evidence="1">
    <location>
        <begin position="143"/>
        <end position="178"/>
    </location>
</feature>
<accession>A0ABS3UX99</accession>
<dbReference type="RefSeq" id="WP_208472393.1">
    <property type="nucleotide sequence ID" value="NZ_JAGFNS010000035.1"/>
</dbReference>
<proteinExistence type="predicted"/>
<dbReference type="Pfam" id="PF04411">
    <property type="entry name" value="PDDEXK_7"/>
    <property type="match status" value="1"/>
</dbReference>
<feature type="domain" description="DUF2357" evidence="2">
    <location>
        <begin position="35"/>
        <end position="287"/>
    </location>
</feature>
<evidence type="ECO:0000313" key="3">
    <source>
        <dbReference type="EMBL" id="MBO3743210.1"/>
    </source>
</evidence>
<evidence type="ECO:0000256" key="1">
    <source>
        <dbReference type="SAM" id="MobiDB-lite"/>
    </source>
</evidence>
<comment type="caution">
    <text evidence="3">The sequence shown here is derived from an EMBL/GenBank/DDBJ whole genome shotgun (WGS) entry which is preliminary data.</text>
</comment>
<organism evidence="3 4">
    <name type="scientific">Actinoplanes flavus</name>
    <dbReference type="NCBI Taxonomy" id="2820290"/>
    <lineage>
        <taxon>Bacteria</taxon>
        <taxon>Bacillati</taxon>
        <taxon>Actinomycetota</taxon>
        <taxon>Actinomycetes</taxon>
        <taxon>Micromonosporales</taxon>
        <taxon>Micromonosporaceae</taxon>
        <taxon>Actinoplanes</taxon>
    </lineage>
</organism>
<reference evidence="3 4" key="1">
    <citation type="submission" date="2021-03" db="EMBL/GenBank/DDBJ databases">
        <title>Actinoplanes flavus sp. nov., a novel actinomycete isolated from Coconut Palm rhizosphere soil.</title>
        <authorList>
            <person name="Luo X."/>
        </authorList>
    </citation>
    <scope>NUCLEOTIDE SEQUENCE [LARGE SCALE GENOMIC DNA]</scope>
    <source>
        <strain evidence="3 4">NEAU-H7</strain>
    </source>
</reference>
<name>A0ABS3UX99_9ACTN</name>
<dbReference type="InterPro" id="IPR007505">
    <property type="entry name" value="PDDEXK_7"/>
</dbReference>
<evidence type="ECO:0000313" key="4">
    <source>
        <dbReference type="Proteomes" id="UP000679690"/>
    </source>
</evidence>
<gene>
    <name evidence="3" type="ORF">J5X75_37505</name>
</gene>
<dbReference type="Proteomes" id="UP000679690">
    <property type="component" value="Unassembled WGS sequence"/>
</dbReference>
<evidence type="ECO:0000259" key="2">
    <source>
        <dbReference type="Pfam" id="PF09823"/>
    </source>
</evidence>
<keyword evidence="4" id="KW-1185">Reference proteome</keyword>
<protein>
    <submittedName>
        <fullName evidence="3">DUF2357 domain-containing protein</fullName>
    </submittedName>
</protein>